<dbReference type="Proteomes" id="UP000034127">
    <property type="component" value="Unassembled WGS sequence"/>
</dbReference>
<accession>A0A0G0BE33</accession>
<keyword evidence="1" id="KW-1133">Transmembrane helix</keyword>
<keyword evidence="1" id="KW-0472">Membrane</keyword>
<evidence type="ECO:0000313" key="2">
    <source>
        <dbReference type="EMBL" id="KKP67723.1"/>
    </source>
</evidence>
<sequence>MENNNEKPEILNRALFSYCKYPNIKFETHEPGEKIILLLRAHPFTQIYWVFNSILLLILLLSINFVVSSVLTMAQVFIVNCFGLVFIASYLWFSFLNWYFNVGIVTTRRIIDIDFSNILYKQITVARLDRIEDITSKSGGYFEAFFDYGTIFIQTAGTEQFIEFPDISYPSDAIREINKLLTRKHGP</sequence>
<evidence type="ECO:0008006" key="4">
    <source>
        <dbReference type="Google" id="ProtNLM"/>
    </source>
</evidence>
<evidence type="ECO:0000256" key="1">
    <source>
        <dbReference type="SAM" id="Phobius"/>
    </source>
</evidence>
<name>A0A0G0BE33_9BACT</name>
<gene>
    <name evidence="2" type="ORF">UR63_C0010G0044</name>
</gene>
<reference evidence="2 3" key="1">
    <citation type="journal article" date="2015" name="Nature">
        <title>rRNA introns, odd ribosomes, and small enigmatic genomes across a large radiation of phyla.</title>
        <authorList>
            <person name="Brown C.T."/>
            <person name="Hug L.A."/>
            <person name="Thomas B.C."/>
            <person name="Sharon I."/>
            <person name="Castelle C.J."/>
            <person name="Singh A."/>
            <person name="Wilkins M.J."/>
            <person name="Williams K.H."/>
            <person name="Banfield J.F."/>
        </authorList>
    </citation>
    <scope>NUCLEOTIDE SEQUENCE [LARGE SCALE GENOMIC DNA]</scope>
</reference>
<organism evidence="2 3">
    <name type="scientific">Candidatus Roizmanbacteria bacterium GW2011_GWC2_35_12</name>
    <dbReference type="NCBI Taxonomy" id="1618485"/>
    <lineage>
        <taxon>Bacteria</taxon>
        <taxon>Candidatus Roizmaniibacteriota</taxon>
    </lineage>
</organism>
<keyword evidence="1" id="KW-0812">Transmembrane</keyword>
<comment type="caution">
    <text evidence="2">The sequence shown here is derived from an EMBL/GenBank/DDBJ whole genome shotgun (WGS) entry which is preliminary data.</text>
</comment>
<evidence type="ECO:0000313" key="3">
    <source>
        <dbReference type="Proteomes" id="UP000034127"/>
    </source>
</evidence>
<feature type="transmembrane region" description="Helical" evidence="1">
    <location>
        <begin position="77"/>
        <end position="100"/>
    </location>
</feature>
<feature type="transmembrane region" description="Helical" evidence="1">
    <location>
        <begin position="47"/>
        <end position="71"/>
    </location>
</feature>
<dbReference type="AlphaFoldDB" id="A0A0G0BE33"/>
<dbReference type="EMBL" id="LBPX01000010">
    <property type="protein sequence ID" value="KKP67723.1"/>
    <property type="molecule type" value="Genomic_DNA"/>
</dbReference>
<protein>
    <recommendedName>
        <fullName evidence="4">DUF304 domain-containing protein</fullName>
    </recommendedName>
</protein>
<proteinExistence type="predicted"/>